<evidence type="ECO:0000256" key="5">
    <source>
        <dbReference type="SAM" id="MobiDB-lite"/>
    </source>
</evidence>
<feature type="region of interest" description="Disordered" evidence="5">
    <location>
        <begin position="410"/>
        <end position="527"/>
    </location>
</feature>
<dbReference type="InterPro" id="IPR052727">
    <property type="entry name" value="Rab4/Rab5_effector"/>
</dbReference>
<dbReference type="EMBL" id="JASMQC010000008">
    <property type="protein sequence ID" value="KAK1943050.1"/>
    <property type="molecule type" value="Genomic_DNA"/>
</dbReference>
<proteinExistence type="predicted"/>
<dbReference type="SUPFAM" id="SSF57903">
    <property type="entry name" value="FYVE/PHD zinc finger"/>
    <property type="match status" value="1"/>
</dbReference>
<reference evidence="7" key="1">
    <citation type="submission" date="2023-08" db="EMBL/GenBank/DDBJ databases">
        <title>Reference Genome Resource for the Citrus Pathogen Phytophthora citrophthora.</title>
        <authorList>
            <person name="Moller H."/>
            <person name="Coetzee B."/>
            <person name="Rose L.J."/>
            <person name="Van Niekerk J.M."/>
        </authorList>
    </citation>
    <scope>NUCLEOTIDE SEQUENCE</scope>
    <source>
        <strain evidence="7">STE-U-9442</strain>
    </source>
</reference>
<keyword evidence="2 4" id="KW-0863">Zinc-finger</keyword>
<comment type="caution">
    <text evidence="7">The sequence shown here is derived from an EMBL/GenBank/DDBJ whole genome shotgun (WGS) entry which is preliminary data.</text>
</comment>
<feature type="compositionally biased region" description="Low complexity" evidence="5">
    <location>
        <begin position="413"/>
        <end position="427"/>
    </location>
</feature>
<dbReference type="InterPro" id="IPR011011">
    <property type="entry name" value="Znf_FYVE_PHD"/>
</dbReference>
<evidence type="ECO:0000313" key="7">
    <source>
        <dbReference type="EMBL" id="KAK1943050.1"/>
    </source>
</evidence>
<dbReference type="InterPro" id="IPR017455">
    <property type="entry name" value="Znf_FYVE-rel"/>
</dbReference>
<accession>A0AAD9GR56</accession>
<evidence type="ECO:0000259" key="6">
    <source>
        <dbReference type="PROSITE" id="PS50178"/>
    </source>
</evidence>
<dbReference type="CDD" id="cd00065">
    <property type="entry name" value="FYVE_like_SF"/>
    <property type="match status" value="1"/>
</dbReference>
<keyword evidence="3" id="KW-0862">Zinc</keyword>
<dbReference type="GO" id="GO:0008270">
    <property type="term" value="F:zinc ion binding"/>
    <property type="evidence" value="ECO:0007669"/>
    <property type="project" value="UniProtKB-KW"/>
</dbReference>
<dbReference type="Proteomes" id="UP001259832">
    <property type="component" value="Unassembled WGS sequence"/>
</dbReference>
<name>A0AAD9GR56_9STRA</name>
<gene>
    <name evidence="7" type="ORF">P3T76_005687</name>
</gene>
<sequence length="527" mass="58595">MKFTLPNGVFPPVKLSRKHQGALIEEAETVVSETIAANETFLAQGAQFRDPKWRLIRVKEGLHVYRQRPSGAAKDESPLSPGSTWPSGRPSRRFRVRAESRKGLEQETPLSPSSVVAENSIQETMRRPGVSLVVVHGTVDGTLDDSMFGAFAATDLAWKWRSTHINDRLDDARILSTIQGPTRQDPFRFLGIKWFAKEHPAVLTSILQRRDFLIMEATGLTKDSKGEKVGYFLMHSVALRTIPELSEMGILRGELSFCFILRQGGLGKVELYCRGFSDPRGDMMERVSVAIAAESLICSAGVVDYAYIKKLTWLMNHKSGQIFAQRRDSRSSHCESCNKSFTKFTILSGTSGKGSACQICRRMVCAKCSVVKKMTVDVSATGTVKQCALRFCLACLLEAKEKPAWEMALDGLESSSESSSTSGSGSSVGTPHSRFASLPHKLNHSRNDRSYSEYQRAGTRVYRQGEIATDFRRSIKPEHRASDRFPARTTQWQSEPQSSSANSAASARTRSSERPRSTPDMRFHTLH</sequence>
<feature type="compositionally biased region" description="Basic and acidic residues" evidence="5">
    <location>
        <begin position="469"/>
        <end position="486"/>
    </location>
</feature>
<evidence type="ECO:0000313" key="8">
    <source>
        <dbReference type="Proteomes" id="UP001259832"/>
    </source>
</evidence>
<evidence type="ECO:0000256" key="3">
    <source>
        <dbReference type="ARBA" id="ARBA00022833"/>
    </source>
</evidence>
<evidence type="ECO:0000256" key="1">
    <source>
        <dbReference type="ARBA" id="ARBA00022723"/>
    </source>
</evidence>
<feature type="compositionally biased region" description="Basic and acidic residues" evidence="5">
    <location>
        <begin position="510"/>
        <end position="527"/>
    </location>
</feature>
<protein>
    <recommendedName>
        <fullName evidence="6">FYVE-type domain-containing protein</fullName>
    </recommendedName>
</protein>
<organism evidence="7 8">
    <name type="scientific">Phytophthora citrophthora</name>
    <dbReference type="NCBI Taxonomy" id="4793"/>
    <lineage>
        <taxon>Eukaryota</taxon>
        <taxon>Sar</taxon>
        <taxon>Stramenopiles</taxon>
        <taxon>Oomycota</taxon>
        <taxon>Peronosporomycetes</taxon>
        <taxon>Peronosporales</taxon>
        <taxon>Peronosporaceae</taxon>
        <taxon>Phytophthora</taxon>
    </lineage>
</organism>
<dbReference type="PROSITE" id="PS50178">
    <property type="entry name" value="ZF_FYVE"/>
    <property type="match status" value="1"/>
</dbReference>
<dbReference type="AlphaFoldDB" id="A0AAD9GR56"/>
<dbReference type="PANTHER" id="PTHR13510:SF44">
    <property type="entry name" value="RABENOSYN-5"/>
    <property type="match status" value="1"/>
</dbReference>
<feature type="region of interest" description="Disordered" evidence="5">
    <location>
        <begin position="67"/>
        <end position="93"/>
    </location>
</feature>
<feature type="domain" description="FYVE-type" evidence="6">
    <location>
        <begin position="328"/>
        <end position="400"/>
    </location>
</feature>
<keyword evidence="1" id="KW-0479">Metal-binding</keyword>
<dbReference type="PANTHER" id="PTHR13510">
    <property type="entry name" value="FYVE-FINGER-CONTAINING RAB5 EFFECTOR PROTEIN RABENOSYN-5-RELATED"/>
    <property type="match status" value="1"/>
</dbReference>
<keyword evidence="8" id="KW-1185">Reference proteome</keyword>
<feature type="compositionally biased region" description="Low complexity" evidence="5">
    <location>
        <begin position="493"/>
        <end position="509"/>
    </location>
</feature>
<evidence type="ECO:0000256" key="2">
    <source>
        <dbReference type="ARBA" id="ARBA00022771"/>
    </source>
</evidence>
<evidence type="ECO:0000256" key="4">
    <source>
        <dbReference type="PROSITE-ProRule" id="PRU00091"/>
    </source>
</evidence>